<dbReference type="EMBL" id="GL876975">
    <property type="protein sequence ID" value="KLU90762.1"/>
    <property type="molecule type" value="Genomic_DNA"/>
</dbReference>
<reference evidence="2" key="3">
    <citation type="submission" date="2011-03" db="EMBL/GenBank/DDBJ databases">
        <title>Annotation of Magnaporthe poae ATCC 64411.</title>
        <authorList>
            <person name="Ma L.-J."/>
            <person name="Dead R."/>
            <person name="Young S.K."/>
            <person name="Zeng Q."/>
            <person name="Gargeya S."/>
            <person name="Fitzgerald M."/>
            <person name="Haas B."/>
            <person name="Abouelleil A."/>
            <person name="Alvarado L."/>
            <person name="Arachchi H.M."/>
            <person name="Berlin A."/>
            <person name="Brown A."/>
            <person name="Chapman S.B."/>
            <person name="Chen Z."/>
            <person name="Dunbar C."/>
            <person name="Freedman E."/>
            <person name="Gearin G."/>
            <person name="Gellesch M."/>
            <person name="Goldberg J."/>
            <person name="Griggs A."/>
            <person name="Gujja S."/>
            <person name="Heiman D."/>
            <person name="Howarth C."/>
            <person name="Larson L."/>
            <person name="Lui A."/>
            <person name="MacDonald P.J.P."/>
            <person name="Mehta T."/>
            <person name="Montmayeur A."/>
            <person name="Murphy C."/>
            <person name="Neiman D."/>
            <person name="Pearson M."/>
            <person name="Priest M."/>
            <person name="Roberts A."/>
            <person name="Saif S."/>
            <person name="Shea T."/>
            <person name="Shenoy N."/>
            <person name="Sisk P."/>
            <person name="Stolte C."/>
            <person name="Sykes S."/>
            <person name="Yandava C."/>
            <person name="Wortman J."/>
            <person name="Nusbaum C."/>
            <person name="Birren B."/>
        </authorList>
    </citation>
    <scope>NUCLEOTIDE SEQUENCE</scope>
    <source>
        <strain evidence="2">ATCC 64411</strain>
    </source>
</reference>
<organism evidence="3 4">
    <name type="scientific">Magnaporthiopsis poae (strain ATCC 64411 / 73-15)</name>
    <name type="common">Kentucky bluegrass fungus</name>
    <name type="synonym">Magnaporthe poae</name>
    <dbReference type="NCBI Taxonomy" id="644358"/>
    <lineage>
        <taxon>Eukaryota</taxon>
        <taxon>Fungi</taxon>
        <taxon>Dikarya</taxon>
        <taxon>Ascomycota</taxon>
        <taxon>Pezizomycotina</taxon>
        <taxon>Sordariomycetes</taxon>
        <taxon>Sordariomycetidae</taxon>
        <taxon>Magnaporthales</taxon>
        <taxon>Magnaporthaceae</taxon>
        <taxon>Magnaporthiopsis</taxon>
    </lineage>
</organism>
<feature type="region of interest" description="Disordered" evidence="1">
    <location>
        <begin position="239"/>
        <end position="274"/>
    </location>
</feature>
<evidence type="ECO:0000313" key="2">
    <source>
        <dbReference type="EMBL" id="KLU90762.1"/>
    </source>
</evidence>
<dbReference type="Proteomes" id="UP000011715">
    <property type="component" value="Unassembled WGS sequence"/>
</dbReference>
<evidence type="ECO:0000256" key="1">
    <source>
        <dbReference type="SAM" id="MobiDB-lite"/>
    </source>
</evidence>
<dbReference type="VEuPathDB" id="FungiDB:MAPG_10613"/>
<dbReference type="EMBL" id="ADBL01002372">
    <property type="status" value="NOT_ANNOTATED_CDS"/>
    <property type="molecule type" value="Genomic_DNA"/>
</dbReference>
<reference evidence="2" key="2">
    <citation type="submission" date="2010-05" db="EMBL/GenBank/DDBJ databases">
        <title>The Genome Sequence of Magnaporthe poae strain ATCC 64411.</title>
        <authorList>
            <consortium name="The Broad Institute Genome Sequencing Platform"/>
            <consortium name="Broad Institute Genome Sequencing Center for Infectious Disease"/>
            <person name="Ma L.-J."/>
            <person name="Dead R."/>
            <person name="Young S."/>
            <person name="Zeng Q."/>
            <person name="Koehrsen M."/>
            <person name="Alvarado L."/>
            <person name="Berlin A."/>
            <person name="Chapman S.B."/>
            <person name="Chen Z."/>
            <person name="Freedman E."/>
            <person name="Gellesch M."/>
            <person name="Goldberg J."/>
            <person name="Griggs A."/>
            <person name="Gujja S."/>
            <person name="Heilman E.R."/>
            <person name="Heiman D."/>
            <person name="Hepburn T."/>
            <person name="Howarth C."/>
            <person name="Jen D."/>
            <person name="Larson L."/>
            <person name="Mehta T."/>
            <person name="Neiman D."/>
            <person name="Pearson M."/>
            <person name="Roberts A."/>
            <person name="Saif S."/>
            <person name="Shea T."/>
            <person name="Shenoy N."/>
            <person name="Sisk P."/>
            <person name="Stolte C."/>
            <person name="Sykes S."/>
            <person name="Walk T."/>
            <person name="White J."/>
            <person name="Yandava C."/>
            <person name="Haas B."/>
            <person name="Nusbaum C."/>
            <person name="Birren B."/>
        </authorList>
    </citation>
    <scope>NUCLEOTIDE SEQUENCE</scope>
    <source>
        <strain evidence="2">ATCC 64411</strain>
    </source>
</reference>
<protein>
    <submittedName>
        <fullName evidence="2 3">Uncharacterized protein</fullName>
    </submittedName>
</protein>
<reference evidence="3" key="4">
    <citation type="journal article" date="2015" name="G3 (Bethesda)">
        <title>Genome sequences of three phytopathogenic species of the Magnaporthaceae family of fungi.</title>
        <authorList>
            <person name="Okagaki L.H."/>
            <person name="Nunes C.C."/>
            <person name="Sailsbery J."/>
            <person name="Clay B."/>
            <person name="Brown D."/>
            <person name="John T."/>
            <person name="Oh Y."/>
            <person name="Young N."/>
            <person name="Fitzgerald M."/>
            <person name="Haas B.J."/>
            <person name="Zeng Q."/>
            <person name="Young S."/>
            <person name="Adiconis X."/>
            <person name="Fan L."/>
            <person name="Levin J.Z."/>
            <person name="Mitchell T.K."/>
            <person name="Okubara P.A."/>
            <person name="Farman M.L."/>
            <person name="Kohn L.M."/>
            <person name="Birren B."/>
            <person name="Ma L.-J."/>
            <person name="Dean R.A."/>
        </authorList>
    </citation>
    <scope>NUCLEOTIDE SEQUENCE</scope>
    <source>
        <strain evidence="3">ATCC 64411 / 73-15</strain>
    </source>
</reference>
<gene>
    <name evidence="2" type="ORF">MAPG_10613</name>
</gene>
<reference evidence="4" key="1">
    <citation type="submission" date="2010-05" db="EMBL/GenBank/DDBJ databases">
        <title>The genome sequence of Magnaporthe poae strain ATCC 64411.</title>
        <authorList>
            <person name="Ma L.-J."/>
            <person name="Dead R."/>
            <person name="Young S."/>
            <person name="Zeng Q."/>
            <person name="Koehrsen M."/>
            <person name="Alvarado L."/>
            <person name="Berlin A."/>
            <person name="Chapman S.B."/>
            <person name="Chen Z."/>
            <person name="Freedman E."/>
            <person name="Gellesch M."/>
            <person name="Goldberg J."/>
            <person name="Griggs A."/>
            <person name="Gujja S."/>
            <person name="Heilman E.R."/>
            <person name="Heiman D."/>
            <person name="Hepburn T."/>
            <person name="Howarth C."/>
            <person name="Jen D."/>
            <person name="Larson L."/>
            <person name="Mehta T."/>
            <person name="Neiman D."/>
            <person name="Pearson M."/>
            <person name="Roberts A."/>
            <person name="Saif S."/>
            <person name="Shea T."/>
            <person name="Shenoy N."/>
            <person name="Sisk P."/>
            <person name="Stolte C."/>
            <person name="Sykes S."/>
            <person name="Walk T."/>
            <person name="White J."/>
            <person name="Yandava C."/>
            <person name="Haas B."/>
            <person name="Nusbaum C."/>
            <person name="Birren B."/>
        </authorList>
    </citation>
    <scope>NUCLEOTIDE SEQUENCE [LARGE SCALE GENOMIC DNA]</scope>
    <source>
        <strain evidence="4">ATCC 64411 / 73-15</strain>
    </source>
</reference>
<evidence type="ECO:0000313" key="4">
    <source>
        <dbReference type="Proteomes" id="UP000011715"/>
    </source>
</evidence>
<dbReference type="AlphaFoldDB" id="A0A0C4ED21"/>
<keyword evidence="4" id="KW-1185">Reference proteome</keyword>
<accession>A0A0C4ED21</accession>
<feature type="region of interest" description="Disordered" evidence="1">
    <location>
        <begin position="27"/>
        <end position="52"/>
    </location>
</feature>
<dbReference type="EnsemblFungi" id="MAPG_10613T0">
    <property type="protein sequence ID" value="MAPG_10613T0"/>
    <property type="gene ID" value="MAPG_10613"/>
</dbReference>
<proteinExistence type="predicted"/>
<evidence type="ECO:0000313" key="3">
    <source>
        <dbReference type="EnsemblFungi" id="MAPG_10613T0"/>
    </source>
</evidence>
<name>A0A0C4ED21_MAGP6</name>
<sequence length="290" mass="30633">MMLIWSTKGPVERRRWLRRATGKLEQAARADRWSSGAPPSTGVRPRRGDRLRGARDEDDELFSHIVRWLIQPGQAAANFLQPFGVYSSVGCCPFPPAAAAPPFGGAVCARMISPAALDPLWGAGDDDEPPELGTAGLMSPGALPLWERHVWSRRLHLRRLWHRGLSRAAGIKGGTPPTAPPSRTTFIGERVAPRAGDGGHVASCFAPLPAQALDTVAGILGGARRGGGVGSGDIQNRGDLYRADDASPPFSARGADCRTGSGNRNTGSPADETWLRGLGPGLAVSSWVGS</sequence>
<reference evidence="3" key="5">
    <citation type="submission" date="2015-06" db="UniProtKB">
        <authorList>
            <consortium name="EnsemblFungi"/>
        </authorList>
    </citation>
    <scope>IDENTIFICATION</scope>
    <source>
        <strain evidence="3">ATCC 64411</strain>
    </source>
</reference>